<dbReference type="eggNOG" id="COG0179">
    <property type="taxonomic scope" value="Bacteria"/>
</dbReference>
<dbReference type="AlphaFoldDB" id="M4V9H4"/>
<dbReference type="GO" id="GO:0046872">
    <property type="term" value="F:metal ion binding"/>
    <property type="evidence" value="ECO:0007669"/>
    <property type="project" value="UniProtKB-KW"/>
</dbReference>
<feature type="domain" description="Fumarylacetoacetase-like C-terminal" evidence="2">
    <location>
        <begin position="13"/>
        <end position="189"/>
    </location>
</feature>
<dbReference type="STRING" id="1184267.A11Q_1657"/>
<dbReference type="InterPro" id="IPR011234">
    <property type="entry name" value="Fumarylacetoacetase-like_C"/>
</dbReference>
<dbReference type="RefSeq" id="WP_015470363.1">
    <property type="nucleotide sequence ID" value="NC_020813.1"/>
</dbReference>
<dbReference type="PATRIC" id="fig|1184267.3.peg.1679"/>
<dbReference type="HOGENOM" id="CLU_028458_5_2_7"/>
<keyword evidence="4" id="KW-1185">Reference proteome</keyword>
<proteinExistence type="predicted"/>
<dbReference type="PANTHER" id="PTHR11820">
    <property type="entry name" value="ACYLPYRUVASE"/>
    <property type="match status" value="1"/>
</dbReference>
<dbReference type="Pfam" id="PF01557">
    <property type="entry name" value="FAA_hydrolase"/>
    <property type="match status" value="1"/>
</dbReference>
<reference evidence="3 4" key="1">
    <citation type="journal article" date="2013" name="ISME J.">
        <title>By their genes ye shall know them: genomic signatures of predatory bacteria.</title>
        <authorList>
            <person name="Pasternak Z."/>
            <person name="Pietrokovski S."/>
            <person name="Rotem O."/>
            <person name="Gophna U."/>
            <person name="Lurie-Weinberger M.N."/>
            <person name="Jurkevitch E."/>
        </authorList>
    </citation>
    <scope>NUCLEOTIDE SEQUENCE [LARGE SCALE GENOMIC DNA]</scope>
    <source>
        <strain evidence="3 4">JSS</strain>
    </source>
</reference>
<gene>
    <name evidence="3" type="ORF">A11Q_1657</name>
</gene>
<dbReference type="SUPFAM" id="SSF56529">
    <property type="entry name" value="FAH"/>
    <property type="match status" value="1"/>
</dbReference>
<name>M4V9H4_9BACT</name>
<keyword evidence="1" id="KW-0479">Metal-binding</keyword>
<evidence type="ECO:0000313" key="4">
    <source>
        <dbReference type="Proteomes" id="UP000012040"/>
    </source>
</evidence>
<dbReference type="InterPro" id="IPR036663">
    <property type="entry name" value="Fumarylacetoacetase_C_sf"/>
</dbReference>
<evidence type="ECO:0000256" key="1">
    <source>
        <dbReference type="ARBA" id="ARBA00022723"/>
    </source>
</evidence>
<accession>M4V9H4</accession>
<dbReference type="Gene3D" id="3.90.850.10">
    <property type="entry name" value="Fumarylacetoacetase-like, C-terminal domain"/>
    <property type="match status" value="1"/>
</dbReference>
<sequence>MSSQNSNNISRNIWAVGRNYANHARELNNEIPTTPVFFLKSGNCLETNSVIHLPTWSAEVHYELELALWLDENLSYSHFTLALDLTARDAQNQAKAKGLPWTLAKSFKGSCPIAPWVNLQEIESLDSLNFELFINKRSVQRGQSQDMIFKPQELLEYAKNHFPITAHDILLTGTPEGVGALRSGDSLDAILQSEDREILTCHWDVI</sequence>
<dbReference type="GO" id="GO:0018773">
    <property type="term" value="F:acetylpyruvate hydrolase activity"/>
    <property type="evidence" value="ECO:0007669"/>
    <property type="project" value="TreeGrafter"/>
</dbReference>
<dbReference type="KEGG" id="bex:A11Q_1657"/>
<evidence type="ECO:0000259" key="2">
    <source>
        <dbReference type="Pfam" id="PF01557"/>
    </source>
</evidence>
<evidence type="ECO:0000313" key="3">
    <source>
        <dbReference type="EMBL" id="AGH95873.1"/>
    </source>
</evidence>
<dbReference type="PANTHER" id="PTHR11820:SF7">
    <property type="entry name" value="ACYLPYRUVASE FAHD1, MITOCHONDRIAL"/>
    <property type="match status" value="1"/>
</dbReference>
<dbReference type="Proteomes" id="UP000012040">
    <property type="component" value="Chromosome"/>
</dbReference>
<protein>
    <recommendedName>
        <fullName evidence="2">Fumarylacetoacetase-like C-terminal domain-containing protein</fullName>
    </recommendedName>
</protein>
<dbReference type="EMBL" id="CP003537">
    <property type="protein sequence ID" value="AGH95873.1"/>
    <property type="molecule type" value="Genomic_DNA"/>
</dbReference>
<organism evidence="3 4">
    <name type="scientific">Pseudobdellovibrio exovorus JSS</name>
    <dbReference type="NCBI Taxonomy" id="1184267"/>
    <lineage>
        <taxon>Bacteria</taxon>
        <taxon>Pseudomonadati</taxon>
        <taxon>Bdellovibrionota</taxon>
        <taxon>Bdellovibrionia</taxon>
        <taxon>Bdellovibrionales</taxon>
        <taxon>Pseudobdellovibrionaceae</taxon>
        <taxon>Pseudobdellovibrio</taxon>
    </lineage>
</organism>